<dbReference type="GO" id="GO:0003723">
    <property type="term" value="F:RNA binding"/>
    <property type="evidence" value="ECO:0007669"/>
    <property type="project" value="TreeGrafter"/>
</dbReference>
<dbReference type="STRING" id="39432.ENSSBOP00000020420"/>
<evidence type="ECO:0000313" key="6">
    <source>
        <dbReference type="Ensembl" id="ENSSBOP00000020420.1"/>
    </source>
</evidence>
<evidence type="ECO:0000259" key="5">
    <source>
        <dbReference type="Pfam" id="PF17135"/>
    </source>
</evidence>
<name>A0A2K6TL69_SAIBB</name>
<dbReference type="InterPro" id="IPR021131">
    <property type="entry name" value="Ribosomal_uL15/eL18"/>
</dbReference>
<dbReference type="PANTHER" id="PTHR10934">
    <property type="entry name" value="60S RIBOSOMAL PROTEIN L18"/>
    <property type="match status" value="1"/>
</dbReference>
<dbReference type="GO" id="GO:0005791">
    <property type="term" value="C:rough endoplasmic reticulum"/>
    <property type="evidence" value="ECO:0007669"/>
    <property type="project" value="UniProtKB-SubCell"/>
</dbReference>
<evidence type="ECO:0000256" key="1">
    <source>
        <dbReference type="ARBA" id="ARBA00006815"/>
    </source>
</evidence>
<reference evidence="6" key="1">
    <citation type="submission" date="2025-08" db="UniProtKB">
        <authorList>
            <consortium name="Ensembl"/>
        </authorList>
    </citation>
    <scope>IDENTIFICATION</scope>
</reference>
<dbReference type="PANTHER" id="PTHR10934:SF2">
    <property type="entry name" value="LARGE RIBOSOMAL SUBUNIT PROTEIN EL18"/>
    <property type="match status" value="1"/>
</dbReference>
<sequence length="169" mass="19521">MGVGIRHKDRKVQRKEPKSQDIYLRLLVKLYRFLARRTNSTFNHVALKRLFMSRTNRPPPSLSRMLPGRENQTAVVVGTITDDVRVQEVPTLKPHQTLRSLQGPGVRARQGPTGQPRLQKLTLDPTFLIKRFWMRREKKERKKKENPRPCVVAHTCNPSTLGGRGRQIA</sequence>
<dbReference type="GO" id="GO:0003735">
    <property type="term" value="F:structural constituent of ribosome"/>
    <property type="evidence" value="ECO:0007669"/>
    <property type="project" value="InterPro"/>
</dbReference>
<dbReference type="GO" id="GO:0022625">
    <property type="term" value="C:cytosolic large ribosomal subunit"/>
    <property type="evidence" value="ECO:0007669"/>
    <property type="project" value="TreeGrafter"/>
</dbReference>
<comment type="subunit">
    <text evidence="2">Component of the large ribosomal subunit.</text>
</comment>
<feature type="domain" description="Large ribosomal subunit protein uL15/eL18" evidence="5">
    <location>
        <begin position="4"/>
        <end position="93"/>
    </location>
</feature>
<organism evidence="6 7">
    <name type="scientific">Saimiri boliviensis boliviensis</name>
    <name type="common">Bolivian squirrel monkey</name>
    <dbReference type="NCBI Taxonomy" id="39432"/>
    <lineage>
        <taxon>Eukaryota</taxon>
        <taxon>Metazoa</taxon>
        <taxon>Chordata</taxon>
        <taxon>Craniata</taxon>
        <taxon>Vertebrata</taxon>
        <taxon>Euteleostomi</taxon>
        <taxon>Mammalia</taxon>
        <taxon>Eutheria</taxon>
        <taxon>Euarchontoglires</taxon>
        <taxon>Primates</taxon>
        <taxon>Haplorrhini</taxon>
        <taxon>Platyrrhini</taxon>
        <taxon>Cebidae</taxon>
        <taxon>Saimiriinae</taxon>
        <taxon>Saimiri</taxon>
    </lineage>
</organism>
<dbReference type="InterPro" id="IPR000039">
    <property type="entry name" value="Ribosomal_eL18"/>
</dbReference>
<dbReference type="Ensembl" id="ENSSBOT00000037252.1">
    <property type="protein sequence ID" value="ENSSBOP00000020420.1"/>
    <property type="gene ID" value="ENSSBOG00000026801.1"/>
</dbReference>
<evidence type="ECO:0000256" key="3">
    <source>
        <dbReference type="ARBA" id="ARBA00022980"/>
    </source>
</evidence>
<dbReference type="InterPro" id="IPR036227">
    <property type="entry name" value="Ribosomal_uL15/eL18_sf"/>
</dbReference>
<dbReference type="GO" id="GO:0006412">
    <property type="term" value="P:translation"/>
    <property type="evidence" value="ECO:0007669"/>
    <property type="project" value="InterPro"/>
</dbReference>
<keyword evidence="4" id="KW-0687">Ribonucleoprotein</keyword>
<proteinExistence type="inferred from homology"/>
<keyword evidence="3" id="KW-0689">Ribosomal protein</keyword>
<dbReference type="AlphaFoldDB" id="A0A2K6TL69"/>
<keyword evidence="7" id="KW-1185">Reference proteome</keyword>
<dbReference type="Gene3D" id="3.100.10.10">
    <property type="match status" value="1"/>
</dbReference>
<dbReference type="GeneTree" id="ENSGT00390000012976"/>
<reference evidence="6" key="2">
    <citation type="submission" date="2025-09" db="UniProtKB">
        <authorList>
            <consortium name="Ensembl"/>
        </authorList>
    </citation>
    <scope>IDENTIFICATION</scope>
</reference>
<evidence type="ECO:0000313" key="7">
    <source>
        <dbReference type="Proteomes" id="UP000233220"/>
    </source>
</evidence>
<dbReference type="Pfam" id="PF17135">
    <property type="entry name" value="Ribosomal_L18"/>
    <property type="match status" value="1"/>
</dbReference>
<evidence type="ECO:0000256" key="4">
    <source>
        <dbReference type="ARBA" id="ARBA00023274"/>
    </source>
</evidence>
<dbReference type="Proteomes" id="UP000233220">
    <property type="component" value="Unplaced"/>
</dbReference>
<dbReference type="SUPFAM" id="SSF52080">
    <property type="entry name" value="Ribosomal proteins L15p and L18e"/>
    <property type="match status" value="1"/>
</dbReference>
<evidence type="ECO:0000256" key="2">
    <source>
        <dbReference type="ARBA" id="ARBA00011133"/>
    </source>
</evidence>
<comment type="similarity">
    <text evidence="1">Belongs to the eukaryotic ribosomal protein eL18 family.</text>
</comment>
<accession>A0A2K6TL69</accession>
<protein>
    <recommendedName>
        <fullName evidence="5">Large ribosomal subunit protein uL15/eL18 domain-containing protein</fullName>
    </recommendedName>
</protein>